<dbReference type="InterPro" id="IPR042070">
    <property type="entry name" value="PucR_C-HTH_sf"/>
</dbReference>
<name>A0A6J4N0D4_9ACTN</name>
<dbReference type="Pfam" id="PF25906">
    <property type="entry name" value="PucR-like_N"/>
    <property type="match status" value="1"/>
</dbReference>
<reference evidence="3" key="1">
    <citation type="submission" date="2020-02" db="EMBL/GenBank/DDBJ databases">
        <authorList>
            <person name="Meier V. D."/>
        </authorList>
    </citation>
    <scope>NUCLEOTIDE SEQUENCE</scope>
    <source>
        <strain evidence="3">AVDCRST_MAG47</strain>
    </source>
</reference>
<sequence length="399" mass="43168">MPRSSNWDRGLSPAELDLSPDAAEAMRAELPKVAEAVVGAIRAEVPSYADPFKGEMGRTIENAVALALGGFLGIASGQTEGSASFAQVADAAYALGRGEARGGRTMEALLNAYRVGARIAWRDMSGSAVATGLPALTIARFAELVFAYIDELSAASAAGHADELATTGRVRQRYLERLTQHLLRGGPPDALVAAAERADWEPPRLLTVVILPESRSRGVLAQLGSDTLQPTEQVPGLEERPDLTVLLVPGSTGSARTALIRSLAGRDAVVGPSRPWLQVQSSYDRALRVVGLDLERTSPAPVDTEEHLSELILGADDRAMEDLRLQVLEPLAELRPAVVEKLTETLRSWLLHQGRRDEVAAELFVHPQTVRYRMQQLRELYGDRLSDPDWLLRLTIALA</sequence>
<evidence type="ECO:0000313" key="3">
    <source>
        <dbReference type="EMBL" id="CAA9373896.1"/>
    </source>
</evidence>
<evidence type="ECO:0000259" key="2">
    <source>
        <dbReference type="Pfam" id="PF25906"/>
    </source>
</evidence>
<dbReference type="AlphaFoldDB" id="A0A6J4N0D4"/>
<organism evidence="3">
    <name type="scientific">uncultured Nocardioidaceae bacterium</name>
    <dbReference type="NCBI Taxonomy" id="253824"/>
    <lineage>
        <taxon>Bacteria</taxon>
        <taxon>Bacillati</taxon>
        <taxon>Actinomycetota</taxon>
        <taxon>Actinomycetes</taxon>
        <taxon>Propionibacteriales</taxon>
        <taxon>Nocardioidaceae</taxon>
        <taxon>environmental samples</taxon>
    </lineage>
</organism>
<dbReference type="InterPro" id="IPR025736">
    <property type="entry name" value="PucR_C-HTH_dom"/>
</dbReference>
<accession>A0A6J4N0D4</accession>
<proteinExistence type="predicted"/>
<dbReference type="InterPro" id="IPR058663">
    <property type="entry name" value="PucR-like_N"/>
</dbReference>
<protein>
    <submittedName>
        <fullName evidence="3">Transcriptional regulator, CdaR-family</fullName>
    </submittedName>
</protein>
<dbReference type="Pfam" id="PF13556">
    <property type="entry name" value="HTH_30"/>
    <property type="match status" value="1"/>
</dbReference>
<dbReference type="PANTHER" id="PTHR33744">
    <property type="entry name" value="CARBOHYDRATE DIACID REGULATOR"/>
    <property type="match status" value="1"/>
</dbReference>
<evidence type="ECO:0000259" key="1">
    <source>
        <dbReference type="Pfam" id="PF13556"/>
    </source>
</evidence>
<feature type="domain" description="PucR-like N-terminal" evidence="2">
    <location>
        <begin position="18"/>
        <end position="182"/>
    </location>
</feature>
<dbReference type="EMBL" id="CADCUK010000108">
    <property type="protein sequence ID" value="CAA9373896.1"/>
    <property type="molecule type" value="Genomic_DNA"/>
</dbReference>
<dbReference type="Gene3D" id="1.10.10.2840">
    <property type="entry name" value="PucR C-terminal helix-turn-helix domain"/>
    <property type="match status" value="1"/>
</dbReference>
<gene>
    <name evidence="3" type="ORF">AVDCRST_MAG47-1578</name>
</gene>
<dbReference type="PANTHER" id="PTHR33744:SF1">
    <property type="entry name" value="DNA-BINDING TRANSCRIPTIONAL ACTIVATOR ADER"/>
    <property type="match status" value="1"/>
</dbReference>
<dbReference type="InterPro" id="IPR051448">
    <property type="entry name" value="CdaR-like_regulators"/>
</dbReference>
<feature type="domain" description="PucR C-terminal helix-turn-helix" evidence="1">
    <location>
        <begin position="342"/>
        <end position="398"/>
    </location>
</feature>